<keyword evidence="2" id="KW-0813">Transport</keyword>
<feature type="transmembrane region" description="Helical" evidence="7">
    <location>
        <begin position="454"/>
        <end position="479"/>
    </location>
</feature>
<proteinExistence type="predicted"/>
<feature type="transmembrane region" description="Helical" evidence="7">
    <location>
        <begin position="403"/>
        <end position="423"/>
    </location>
</feature>
<evidence type="ECO:0000256" key="5">
    <source>
        <dbReference type="ARBA" id="ARBA00023136"/>
    </source>
</evidence>
<evidence type="ECO:0000313" key="8">
    <source>
        <dbReference type="EMBL" id="KAK7408459.1"/>
    </source>
</evidence>
<dbReference type="Gene3D" id="1.20.1250.20">
    <property type="entry name" value="MFS general substrate transporter like domains"/>
    <property type="match status" value="2"/>
</dbReference>
<comment type="caution">
    <text evidence="8">The sequence shown here is derived from an EMBL/GenBank/DDBJ whole genome shotgun (WGS) entry which is preliminary data.</text>
</comment>
<reference evidence="8 9" key="1">
    <citation type="journal article" date="2025" name="Microbiol. Resour. Announc.">
        <title>Draft genome sequences for Neonectria magnoliae and Neonectria punicea, canker pathogens of Liriodendron tulipifera and Acer saccharum in West Virginia.</title>
        <authorList>
            <person name="Petronek H.M."/>
            <person name="Kasson M.T."/>
            <person name="Metheny A.M."/>
            <person name="Stauder C.M."/>
            <person name="Lovett B."/>
            <person name="Lynch S.C."/>
            <person name="Garnas J.R."/>
            <person name="Kasson L.R."/>
            <person name="Stajich J.E."/>
        </authorList>
    </citation>
    <scope>NUCLEOTIDE SEQUENCE [LARGE SCALE GENOMIC DNA]</scope>
    <source>
        <strain evidence="8 9">NRRL 64653</strain>
    </source>
</reference>
<accession>A0ABR1GSZ0</accession>
<keyword evidence="5 7" id="KW-0472">Membrane</keyword>
<evidence type="ECO:0000256" key="3">
    <source>
        <dbReference type="ARBA" id="ARBA00022692"/>
    </source>
</evidence>
<feature type="transmembrane region" description="Helical" evidence="7">
    <location>
        <begin position="118"/>
        <end position="137"/>
    </location>
</feature>
<evidence type="ECO:0000256" key="7">
    <source>
        <dbReference type="SAM" id="Phobius"/>
    </source>
</evidence>
<feature type="transmembrane region" description="Helical" evidence="7">
    <location>
        <begin position="205"/>
        <end position="225"/>
    </location>
</feature>
<feature type="compositionally biased region" description="Polar residues" evidence="6">
    <location>
        <begin position="1"/>
        <end position="20"/>
    </location>
</feature>
<keyword evidence="9" id="KW-1185">Reference proteome</keyword>
<dbReference type="InterPro" id="IPR036259">
    <property type="entry name" value="MFS_trans_sf"/>
</dbReference>
<sequence>MATTISSTAPQPTAINSMAPQPTAEVHPSVAHEIKKQLSHDQEIQDLHDDEKPELSDEEANKQDGVKRVEAITAVWSKQMLIIMFVLLYLVSFTDQLLQSVQGTLVPYITSEFSQHGLLATVGIVATILGGVCNLTIAKVIDIWGRVEGFLFMLLLVTVGMIMKATSTNVEMYAAAHTLYWVGHLGLGYIITIILADITSLRNRIVLFGLNSTPIIATTFAGPKIADLFYTNVNFRWAFGAFLIIQIVFCVPVAVIFLWSKRKAVARGIYPERAKNRTMIESVKYYFIQFDVVGMFLTVFGFSLLLLPFSLVFYAPNGWKTGYIIAMIVLGIVLLAAFAVWEKFFSPVPYIPFKFLKDRTILGSCLMYGIMFCSIFCWDSYYFSYLQVVHNLDITSAGYVLNSFSLMSSFIGPFVGIAIRYIGSFKWPSIAMMPFAVLGTALLIHFRTPNTDTGYLVMCQLFNGIYSGVWALTAQLAIMSRVTHQEIAVSIALYGLFGSIGAAVGYAIAGALWTNIFPVQLLARLPDDSKDLMASIYADITVQLSYPPGSEIREAINDAYSDVQRKMVITGVALIPLCLGCLFMWKNINVRKLEETRGKQNKGNVW</sequence>
<dbReference type="Proteomes" id="UP001498476">
    <property type="component" value="Unassembled WGS sequence"/>
</dbReference>
<evidence type="ECO:0000256" key="1">
    <source>
        <dbReference type="ARBA" id="ARBA00004141"/>
    </source>
</evidence>
<dbReference type="PANTHER" id="PTHR23501:SF107">
    <property type="entry name" value="TRANSPORTER, PUTATIVE (AFU_ORTHOLOGUE AFUA_7G04730)-RELATED"/>
    <property type="match status" value="1"/>
</dbReference>
<keyword evidence="4 7" id="KW-1133">Transmembrane helix</keyword>
<dbReference type="SUPFAM" id="SSF103473">
    <property type="entry name" value="MFS general substrate transporter"/>
    <property type="match status" value="2"/>
</dbReference>
<feature type="region of interest" description="Disordered" evidence="6">
    <location>
        <begin position="1"/>
        <end position="31"/>
    </location>
</feature>
<feature type="transmembrane region" description="Helical" evidence="7">
    <location>
        <begin position="361"/>
        <end position="383"/>
    </location>
</feature>
<evidence type="ECO:0000256" key="6">
    <source>
        <dbReference type="SAM" id="MobiDB-lite"/>
    </source>
</evidence>
<evidence type="ECO:0000256" key="4">
    <source>
        <dbReference type="ARBA" id="ARBA00022989"/>
    </source>
</evidence>
<feature type="transmembrane region" description="Helical" evidence="7">
    <location>
        <begin position="80"/>
        <end position="98"/>
    </location>
</feature>
<feature type="transmembrane region" description="Helical" evidence="7">
    <location>
        <begin position="567"/>
        <end position="585"/>
    </location>
</feature>
<evidence type="ECO:0008006" key="10">
    <source>
        <dbReference type="Google" id="ProtNLM"/>
    </source>
</evidence>
<dbReference type="EMBL" id="JAZAVJ010000186">
    <property type="protein sequence ID" value="KAK7408459.1"/>
    <property type="molecule type" value="Genomic_DNA"/>
</dbReference>
<feature type="transmembrane region" description="Helical" evidence="7">
    <location>
        <begin position="491"/>
        <end position="513"/>
    </location>
</feature>
<dbReference type="InterPro" id="IPR010573">
    <property type="entry name" value="MFS_Str1/Tri12-like"/>
</dbReference>
<gene>
    <name evidence="8" type="ORF">QQX98_009386</name>
</gene>
<feature type="transmembrane region" description="Helical" evidence="7">
    <location>
        <begin position="321"/>
        <end position="341"/>
    </location>
</feature>
<comment type="subcellular location">
    <subcellularLocation>
        <location evidence="1">Membrane</location>
        <topology evidence="1">Multi-pass membrane protein</topology>
    </subcellularLocation>
</comment>
<organism evidence="8 9">
    <name type="scientific">Neonectria punicea</name>
    <dbReference type="NCBI Taxonomy" id="979145"/>
    <lineage>
        <taxon>Eukaryota</taxon>
        <taxon>Fungi</taxon>
        <taxon>Dikarya</taxon>
        <taxon>Ascomycota</taxon>
        <taxon>Pezizomycotina</taxon>
        <taxon>Sordariomycetes</taxon>
        <taxon>Hypocreomycetidae</taxon>
        <taxon>Hypocreales</taxon>
        <taxon>Nectriaceae</taxon>
        <taxon>Neonectria</taxon>
    </lineage>
</organism>
<feature type="transmembrane region" description="Helical" evidence="7">
    <location>
        <begin position="237"/>
        <end position="259"/>
    </location>
</feature>
<name>A0ABR1GSZ0_9HYPO</name>
<dbReference type="Pfam" id="PF06609">
    <property type="entry name" value="TRI12"/>
    <property type="match status" value="1"/>
</dbReference>
<feature type="transmembrane region" description="Helical" evidence="7">
    <location>
        <begin position="179"/>
        <end position="198"/>
    </location>
</feature>
<feature type="transmembrane region" description="Helical" evidence="7">
    <location>
        <begin position="430"/>
        <end position="448"/>
    </location>
</feature>
<feature type="transmembrane region" description="Helical" evidence="7">
    <location>
        <begin position="149"/>
        <end position="167"/>
    </location>
</feature>
<dbReference type="PANTHER" id="PTHR23501">
    <property type="entry name" value="MAJOR FACILITATOR SUPERFAMILY"/>
    <property type="match status" value="1"/>
</dbReference>
<feature type="transmembrane region" description="Helical" evidence="7">
    <location>
        <begin position="285"/>
        <end position="315"/>
    </location>
</feature>
<protein>
    <recommendedName>
        <fullName evidence="10">Siderophore iron transporter mirB</fullName>
    </recommendedName>
</protein>
<evidence type="ECO:0000313" key="9">
    <source>
        <dbReference type="Proteomes" id="UP001498476"/>
    </source>
</evidence>
<evidence type="ECO:0000256" key="2">
    <source>
        <dbReference type="ARBA" id="ARBA00022448"/>
    </source>
</evidence>
<keyword evidence="3 7" id="KW-0812">Transmembrane</keyword>